<evidence type="ECO:0000313" key="8">
    <source>
        <dbReference type="EMBL" id="CAK1554558.1"/>
    </source>
</evidence>
<feature type="transmembrane region" description="Helical" evidence="6">
    <location>
        <begin position="110"/>
        <end position="129"/>
    </location>
</feature>
<evidence type="ECO:0000256" key="2">
    <source>
        <dbReference type="ARBA" id="ARBA00022692"/>
    </source>
</evidence>
<dbReference type="PANTHER" id="PTHR11662">
    <property type="entry name" value="SOLUTE CARRIER FAMILY 17"/>
    <property type="match status" value="1"/>
</dbReference>
<dbReference type="GO" id="GO:0022857">
    <property type="term" value="F:transmembrane transporter activity"/>
    <property type="evidence" value="ECO:0007669"/>
    <property type="project" value="InterPro"/>
</dbReference>
<feature type="domain" description="Major facilitator superfamily (MFS) profile" evidence="7">
    <location>
        <begin position="50"/>
        <end position="484"/>
    </location>
</feature>
<dbReference type="Proteomes" id="UP001497472">
    <property type="component" value="Unassembled WGS sequence"/>
</dbReference>
<feature type="transmembrane region" description="Helical" evidence="6">
    <location>
        <begin position="455"/>
        <end position="479"/>
    </location>
</feature>
<keyword evidence="9" id="KW-1185">Reference proteome</keyword>
<feature type="transmembrane region" description="Helical" evidence="6">
    <location>
        <begin position="333"/>
        <end position="354"/>
    </location>
</feature>
<evidence type="ECO:0000313" key="9">
    <source>
        <dbReference type="Proteomes" id="UP001497472"/>
    </source>
</evidence>
<dbReference type="PANTHER" id="PTHR11662:SF280">
    <property type="entry name" value="FI21844P1-RELATED"/>
    <property type="match status" value="1"/>
</dbReference>
<proteinExistence type="predicted"/>
<dbReference type="Gene3D" id="1.20.1250.20">
    <property type="entry name" value="MFS general substrate transporter like domains"/>
    <property type="match status" value="2"/>
</dbReference>
<dbReference type="GO" id="GO:0016020">
    <property type="term" value="C:membrane"/>
    <property type="evidence" value="ECO:0007669"/>
    <property type="project" value="UniProtKB-SubCell"/>
</dbReference>
<comment type="subcellular location">
    <subcellularLocation>
        <location evidence="1">Membrane</location>
        <topology evidence="1">Multi-pass membrane protein</topology>
    </subcellularLocation>
</comment>
<feature type="transmembrane region" description="Helical" evidence="6">
    <location>
        <begin position="232"/>
        <end position="252"/>
    </location>
</feature>
<comment type="caution">
    <text evidence="8">The sequence shown here is derived from an EMBL/GenBank/DDBJ whole genome shotgun (WGS) entry which is preliminary data.</text>
</comment>
<evidence type="ECO:0000259" key="7">
    <source>
        <dbReference type="PROSITE" id="PS50850"/>
    </source>
</evidence>
<dbReference type="InterPro" id="IPR011701">
    <property type="entry name" value="MFS"/>
</dbReference>
<evidence type="ECO:0000256" key="6">
    <source>
        <dbReference type="SAM" id="Phobius"/>
    </source>
</evidence>
<dbReference type="FunFam" id="1.20.1250.20:FF:000532">
    <property type="entry name" value="SLC (SoLute Carrier) homolog"/>
    <property type="match status" value="1"/>
</dbReference>
<evidence type="ECO:0000256" key="5">
    <source>
        <dbReference type="SAM" id="MobiDB-lite"/>
    </source>
</evidence>
<dbReference type="Pfam" id="PF07690">
    <property type="entry name" value="MFS_1"/>
    <property type="match status" value="1"/>
</dbReference>
<evidence type="ECO:0000256" key="1">
    <source>
        <dbReference type="ARBA" id="ARBA00004141"/>
    </source>
</evidence>
<feature type="transmembrane region" description="Helical" evidence="6">
    <location>
        <begin position="293"/>
        <end position="313"/>
    </location>
</feature>
<evidence type="ECO:0000256" key="4">
    <source>
        <dbReference type="ARBA" id="ARBA00023136"/>
    </source>
</evidence>
<feature type="transmembrane region" description="Helical" evidence="6">
    <location>
        <begin position="174"/>
        <end position="191"/>
    </location>
</feature>
<feature type="transmembrane region" description="Helical" evidence="6">
    <location>
        <begin position="424"/>
        <end position="449"/>
    </location>
</feature>
<name>A0AAV1K2C1_9NEOP</name>
<sequence>MTAREYTPVPTKELKGDSEEKPEPKYGYGHRHVQALLIFITYTLAYLARAHMGVTIVAMTNEVETDVVYTTEGYRGENITLVTDKIAEDKNTGVWNIYRTYKWPKSTQEMVLSSFYVGYFFMTFLSGMICQKWGGKIPLQIAALINGVVSILSPWVVAWGGWKALAACRILQGLSQGGLLPGIHTLLANWVPLCERGSLSSYVYMGSGLGTVIGFQASGFLAYSSFGWPSTFWTIGVLSLLGFGLFSVFGSATPADHKTIREEEKNYIIGKSEATQTQAKVPWRAILSSKHVWSAYISHIGIALAYTFCFMQVPTYMYAILKVNIKNSGLLSSLPYFSFMLFCMVTGSLADLLVNKGMLSMKNVRRLSNSVATVIPGIVLILVSYTENVILAVIYFTATLGAQSAMHTGWVINYIDLSPNYSGALMAVGNGLANLCVLILPVMVSNIVIDVTDQIQWRIMMVLIAGVTILGNVIFVIFLSADVQPWNKVGYCDVKNTDLKMEDGLKKTLKSKC</sequence>
<keyword evidence="2 6" id="KW-0812">Transmembrane</keyword>
<organism evidence="8 9">
    <name type="scientific">Leptosia nina</name>
    <dbReference type="NCBI Taxonomy" id="320188"/>
    <lineage>
        <taxon>Eukaryota</taxon>
        <taxon>Metazoa</taxon>
        <taxon>Ecdysozoa</taxon>
        <taxon>Arthropoda</taxon>
        <taxon>Hexapoda</taxon>
        <taxon>Insecta</taxon>
        <taxon>Pterygota</taxon>
        <taxon>Neoptera</taxon>
        <taxon>Endopterygota</taxon>
        <taxon>Lepidoptera</taxon>
        <taxon>Glossata</taxon>
        <taxon>Ditrysia</taxon>
        <taxon>Papilionoidea</taxon>
        <taxon>Pieridae</taxon>
        <taxon>Pierinae</taxon>
        <taxon>Leptosia</taxon>
    </lineage>
</organism>
<feature type="transmembrane region" description="Helical" evidence="6">
    <location>
        <begin position="203"/>
        <end position="226"/>
    </location>
</feature>
<dbReference type="InterPro" id="IPR020846">
    <property type="entry name" value="MFS_dom"/>
</dbReference>
<feature type="transmembrane region" description="Helical" evidence="6">
    <location>
        <begin position="35"/>
        <end position="59"/>
    </location>
</feature>
<feature type="compositionally biased region" description="Basic and acidic residues" evidence="5">
    <location>
        <begin position="12"/>
        <end position="24"/>
    </location>
</feature>
<reference evidence="8 9" key="1">
    <citation type="submission" date="2023-11" db="EMBL/GenBank/DDBJ databases">
        <authorList>
            <person name="Okamura Y."/>
        </authorList>
    </citation>
    <scope>NUCLEOTIDE SEQUENCE [LARGE SCALE GENOMIC DNA]</scope>
</reference>
<dbReference type="InterPro" id="IPR050382">
    <property type="entry name" value="MFS_Na/Anion_cotransporter"/>
</dbReference>
<evidence type="ECO:0000256" key="3">
    <source>
        <dbReference type="ARBA" id="ARBA00022989"/>
    </source>
</evidence>
<feature type="region of interest" description="Disordered" evidence="5">
    <location>
        <begin position="1"/>
        <end position="26"/>
    </location>
</feature>
<dbReference type="AlphaFoldDB" id="A0AAV1K2C1"/>
<dbReference type="InterPro" id="IPR036259">
    <property type="entry name" value="MFS_trans_sf"/>
</dbReference>
<feature type="transmembrane region" description="Helical" evidence="6">
    <location>
        <begin position="141"/>
        <end position="162"/>
    </location>
</feature>
<dbReference type="GO" id="GO:0006820">
    <property type="term" value="P:monoatomic anion transport"/>
    <property type="evidence" value="ECO:0007669"/>
    <property type="project" value="TreeGrafter"/>
</dbReference>
<dbReference type="SUPFAM" id="SSF103473">
    <property type="entry name" value="MFS general substrate transporter"/>
    <property type="match status" value="1"/>
</dbReference>
<protein>
    <recommendedName>
        <fullName evidence="7">Major facilitator superfamily (MFS) profile domain-containing protein</fullName>
    </recommendedName>
</protein>
<keyword evidence="3 6" id="KW-1133">Transmembrane helix</keyword>
<dbReference type="EMBL" id="CAVLEF010000278">
    <property type="protein sequence ID" value="CAK1554558.1"/>
    <property type="molecule type" value="Genomic_DNA"/>
</dbReference>
<dbReference type="PROSITE" id="PS50850">
    <property type="entry name" value="MFS"/>
    <property type="match status" value="1"/>
</dbReference>
<keyword evidence="4 6" id="KW-0472">Membrane</keyword>
<accession>A0AAV1K2C1</accession>
<gene>
    <name evidence="8" type="ORF">LNINA_LOCUS13465</name>
</gene>